<dbReference type="EMBL" id="JABFUD020000019">
    <property type="protein sequence ID" value="KAI5065273.1"/>
    <property type="molecule type" value="Genomic_DNA"/>
</dbReference>
<proteinExistence type="predicted"/>
<sequence>MDTDGQLPVDERRIPSSIRCLKRYPGISISLEPDPHSGDPEVKIMELPTGTSITPISSKNCQRPSLERIGRQLQVTEGLKCALNPLDSAESNDSTSASNILEFRDDHVGEMHHADAATCAIVTKPFKEFLQRSSLALHHEDRPVKEPFQRPSMGINIGFNHEDKGDLVRAISLARMGGASSMQMVSIGLNTEEPIRLPREDSFAVLANAREELANQSIQKATVAEKCVGIQTDVTMEDLLHQGDDKNAAGFPPKLNSSIPVEARARELTPETWEASHKVKKSNNVVTTSAYEPRGGLSKTELLSQEKQVDGSVDLIVDSVLPMCDTNGDLLPVDLDKHDITHGREFKMQSFDTPASIVINQLMPLNNAIKEREVVLADHKSKNEPQDFLACQFSESSLEVGCTKGPKKEESLLAIPKVGDSTEGFEAMSSSDLIYHHLVVTKLSNRKAHNDERPLVQREAKVFGLTPALLDFLNVQEPKHAEMSKTLSLLSVHHMNIEPYNQNVIKPCVAWTCTSSKGANSMQCPPTDPLSNFQCCLGVLEMSQEVELLWTQIKNRCYLLVLQICLFLFVLFWGGLAEVLVTPPPT</sequence>
<gene>
    <name evidence="2" type="ORF">GOP47_0019968</name>
</gene>
<keyword evidence="1" id="KW-0472">Membrane</keyword>
<evidence type="ECO:0000313" key="2">
    <source>
        <dbReference type="EMBL" id="KAI5065273.1"/>
    </source>
</evidence>
<keyword evidence="1" id="KW-1133">Transmembrane helix</keyword>
<dbReference type="OrthoDB" id="1926950at2759"/>
<keyword evidence="1" id="KW-0812">Transmembrane</keyword>
<dbReference type="AlphaFoldDB" id="A0A9D4Z7J6"/>
<evidence type="ECO:0000313" key="3">
    <source>
        <dbReference type="Proteomes" id="UP000886520"/>
    </source>
</evidence>
<feature type="transmembrane region" description="Helical" evidence="1">
    <location>
        <begin position="558"/>
        <end position="581"/>
    </location>
</feature>
<reference evidence="2" key="1">
    <citation type="submission" date="2021-01" db="EMBL/GenBank/DDBJ databases">
        <title>Adiantum capillus-veneris genome.</title>
        <authorList>
            <person name="Fang Y."/>
            <person name="Liao Q."/>
        </authorList>
    </citation>
    <scope>NUCLEOTIDE SEQUENCE</scope>
    <source>
        <strain evidence="2">H3</strain>
        <tissue evidence="2">Leaf</tissue>
    </source>
</reference>
<name>A0A9D4Z7J6_ADICA</name>
<keyword evidence="3" id="KW-1185">Reference proteome</keyword>
<accession>A0A9D4Z7J6</accession>
<protein>
    <submittedName>
        <fullName evidence="2">Uncharacterized protein</fullName>
    </submittedName>
</protein>
<dbReference type="Proteomes" id="UP000886520">
    <property type="component" value="Chromosome 19"/>
</dbReference>
<organism evidence="2 3">
    <name type="scientific">Adiantum capillus-veneris</name>
    <name type="common">Maidenhair fern</name>
    <dbReference type="NCBI Taxonomy" id="13818"/>
    <lineage>
        <taxon>Eukaryota</taxon>
        <taxon>Viridiplantae</taxon>
        <taxon>Streptophyta</taxon>
        <taxon>Embryophyta</taxon>
        <taxon>Tracheophyta</taxon>
        <taxon>Polypodiopsida</taxon>
        <taxon>Polypodiidae</taxon>
        <taxon>Polypodiales</taxon>
        <taxon>Pteridineae</taxon>
        <taxon>Pteridaceae</taxon>
        <taxon>Vittarioideae</taxon>
        <taxon>Adiantum</taxon>
    </lineage>
</organism>
<evidence type="ECO:0000256" key="1">
    <source>
        <dbReference type="SAM" id="Phobius"/>
    </source>
</evidence>
<comment type="caution">
    <text evidence="2">The sequence shown here is derived from an EMBL/GenBank/DDBJ whole genome shotgun (WGS) entry which is preliminary data.</text>
</comment>